<feature type="region of interest" description="Disordered" evidence="1">
    <location>
        <begin position="1"/>
        <end position="21"/>
    </location>
</feature>
<evidence type="ECO:0000313" key="2">
    <source>
        <dbReference type="EMBL" id="GFS71004.1"/>
    </source>
</evidence>
<organism evidence="2 3">
    <name type="scientific">Nephila pilipes</name>
    <name type="common">Giant wood spider</name>
    <name type="synonym">Nephila maculata</name>
    <dbReference type="NCBI Taxonomy" id="299642"/>
    <lineage>
        <taxon>Eukaryota</taxon>
        <taxon>Metazoa</taxon>
        <taxon>Ecdysozoa</taxon>
        <taxon>Arthropoda</taxon>
        <taxon>Chelicerata</taxon>
        <taxon>Arachnida</taxon>
        <taxon>Araneae</taxon>
        <taxon>Araneomorphae</taxon>
        <taxon>Entelegynae</taxon>
        <taxon>Araneoidea</taxon>
        <taxon>Nephilidae</taxon>
        <taxon>Nephila</taxon>
    </lineage>
</organism>
<comment type="caution">
    <text evidence="2">The sequence shown here is derived from an EMBL/GenBank/DDBJ whole genome shotgun (WGS) entry which is preliminary data.</text>
</comment>
<evidence type="ECO:0000313" key="3">
    <source>
        <dbReference type="Proteomes" id="UP000887013"/>
    </source>
</evidence>
<dbReference type="EMBL" id="BMAW01000852">
    <property type="protein sequence ID" value="GFS71004.1"/>
    <property type="molecule type" value="Genomic_DNA"/>
</dbReference>
<protein>
    <submittedName>
        <fullName evidence="2">Uncharacterized protein</fullName>
    </submittedName>
</protein>
<gene>
    <name evidence="2" type="ORF">NPIL_143651</name>
</gene>
<proteinExistence type="predicted"/>
<reference evidence="2" key="1">
    <citation type="submission" date="2020-08" db="EMBL/GenBank/DDBJ databases">
        <title>Multicomponent nature underlies the extraordinary mechanical properties of spider dragline silk.</title>
        <authorList>
            <person name="Kono N."/>
            <person name="Nakamura H."/>
            <person name="Mori M."/>
            <person name="Yoshida Y."/>
            <person name="Ohtoshi R."/>
            <person name="Malay A.D."/>
            <person name="Moran D.A.P."/>
            <person name="Tomita M."/>
            <person name="Numata K."/>
            <person name="Arakawa K."/>
        </authorList>
    </citation>
    <scope>NUCLEOTIDE SEQUENCE</scope>
</reference>
<dbReference type="AlphaFoldDB" id="A0A8X6MPB9"/>
<dbReference type="Proteomes" id="UP000887013">
    <property type="component" value="Unassembled WGS sequence"/>
</dbReference>
<keyword evidence="3" id="KW-1185">Reference proteome</keyword>
<evidence type="ECO:0000256" key="1">
    <source>
        <dbReference type="SAM" id="MobiDB-lite"/>
    </source>
</evidence>
<name>A0A8X6MPB9_NEPPI</name>
<accession>A0A8X6MPB9</accession>
<dbReference type="OrthoDB" id="10490828at2759"/>
<sequence length="97" mass="11463">MKETNPRYLKSPALLHGRPNSTMSRHQLELSLHYSRVNGGLDERRSFTHAGKVHFSQWVSRLLDADQKYKIFPKCEWDELKSIVLHRKVWAVTDLLY</sequence>